<dbReference type="AlphaFoldDB" id="A0A556V4K5"/>
<feature type="transmembrane region" description="Helical" evidence="7">
    <location>
        <begin position="365"/>
        <end position="385"/>
    </location>
</feature>
<keyword evidence="4 7" id="KW-1133">Transmembrane helix</keyword>
<evidence type="ECO:0000313" key="10">
    <source>
        <dbReference type="Proteomes" id="UP000319801"/>
    </source>
</evidence>
<evidence type="ECO:0000256" key="3">
    <source>
        <dbReference type="ARBA" id="ARBA00022692"/>
    </source>
</evidence>
<feature type="compositionally biased region" description="Polar residues" evidence="6">
    <location>
        <begin position="25"/>
        <end position="35"/>
    </location>
</feature>
<keyword evidence="5 7" id="KW-0472">Membrane</keyword>
<dbReference type="EMBL" id="VCAZ01000118">
    <property type="protein sequence ID" value="TSU50020.1"/>
    <property type="molecule type" value="Genomic_DNA"/>
</dbReference>
<feature type="transmembrane region" description="Helical" evidence="7">
    <location>
        <begin position="600"/>
        <end position="622"/>
    </location>
</feature>
<comment type="similarity">
    <text evidence="2">Belongs to the TDE1 family.</text>
</comment>
<reference evidence="9 10" key="1">
    <citation type="journal article" date="2019" name="Genome Biol. Evol.">
        <title>Whole-Genome Sequencing of the Giant Devil Catfish, Bagarius yarrelli.</title>
        <authorList>
            <person name="Jiang W."/>
            <person name="Lv Y."/>
            <person name="Cheng L."/>
            <person name="Yang K."/>
            <person name="Chao B."/>
            <person name="Wang X."/>
            <person name="Li Y."/>
            <person name="Pan X."/>
            <person name="You X."/>
            <person name="Zhang Y."/>
            <person name="Yang J."/>
            <person name="Li J."/>
            <person name="Zhang X."/>
            <person name="Liu S."/>
            <person name="Sun C."/>
            <person name="Yang J."/>
            <person name="Shi Q."/>
        </authorList>
    </citation>
    <scope>NUCLEOTIDE SEQUENCE [LARGE SCALE GENOMIC DNA]</scope>
    <source>
        <strain evidence="9">JWS20170419001</strain>
        <tissue evidence="9">Muscle</tissue>
    </source>
</reference>
<feature type="transmembrane region" description="Helical" evidence="7">
    <location>
        <begin position="435"/>
        <end position="456"/>
    </location>
</feature>
<organism evidence="9 10">
    <name type="scientific">Bagarius yarrelli</name>
    <name type="common">Goonch</name>
    <name type="synonym">Bagrus yarrelli</name>
    <dbReference type="NCBI Taxonomy" id="175774"/>
    <lineage>
        <taxon>Eukaryota</taxon>
        <taxon>Metazoa</taxon>
        <taxon>Chordata</taxon>
        <taxon>Craniata</taxon>
        <taxon>Vertebrata</taxon>
        <taxon>Euteleostomi</taxon>
        <taxon>Actinopterygii</taxon>
        <taxon>Neopterygii</taxon>
        <taxon>Teleostei</taxon>
        <taxon>Ostariophysi</taxon>
        <taxon>Siluriformes</taxon>
        <taxon>Sisoridae</taxon>
        <taxon>Sisorinae</taxon>
        <taxon>Bagarius</taxon>
    </lineage>
</organism>
<protein>
    <submittedName>
        <fullName evidence="9">Serine incorporator 3</fullName>
    </submittedName>
</protein>
<dbReference type="OrthoDB" id="5963193at2759"/>
<sequence length="672" mass="77007">MNKDYTDVAKSPKSCNPESPGPANDGSQSQPNTSQASLSVYSSIMNLLNTTLSPDQLQSNYSKLEFLKKSSFYIMMAVRNDPQPIRQDYISNFTLWRYVDLSRFERVKNDSISQVKLQLWLLRLLYDELTTGRKELEDILAQGGVSLKLGEAKIQQKILRLQQAAEDFDEIIVPGKLAVKHKMIPELISKGLPKFELYLMVQKPVLFNRTESRAFCSSVVLHWYIPEQEPGKADEKFEIRFKLVNPENETETREFGSRTCSGFVYRLSRLTPNRSYKFSVKRVDNVSLIYGVWKDIIALSTSTRRTRIPGLCEESGIAGAVRCETFVGYRAVYRLCFGISMSFLAFFLLTINIKNSRDPRAAFHNGCWFFKLAVIISLAVGAFYIPEERFTHIWFWIGTSGAFCFIIIQLLLFIDAVHSLSELWHYKRENQNKKLWTCGAFFLSFNIILCIIASVISVQKKVQKHLHASGFTQSGFITLYTAYLTWSALTNQPEKSCNPSLLSFFQEVNSSSLNISSTNRTLIETHEHHYFLSGDTQSIVGLFLFVLCLLYSSIRSSSTSQVKKLLLTPTDTVLIEECPTGGFDMSEGPRRVIDNERDGVQYSYSFFHFQLFLASLYIMMTLTNWYRPDANYSEIAHKRGPVWVKIVSCWICVLFYVVTMIAPIIFKDRDFT</sequence>
<accession>A0A556V4K5</accession>
<dbReference type="SUPFAM" id="SSF49265">
    <property type="entry name" value="Fibronectin type III"/>
    <property type="match status" value="1"/>
</dbReference>
<evidence type="ECO:0000256" key="4">
    <source>
        <dbReference type="ARBA" id="ARBA00022989"/>
    </source>
</evidence>
<dbReference type="InterPro" id="IPR005016">
    <property type="entry name" value="TDE1/TMS"/>
</dbReference>
<gene>
    <name evidence="9" type="ORF">Baya_12949</name>
</gene>
<proteinExistence type="inferred from homology"/>
<dbReference type="Pfam" id="PF03348">
    <property type="entry name" value="Serinc"/>
    <property type="match status" value="2"/>
</dbReference>
<dbReference type="InterPro" id="IPR003961">
    <property type="entry name" value="FN3_dom"/>
</dbReference>
<evidence type="ECO:0000313" key="9">
    <source>
        <dbReference type="EMBL" id="TSU50020.1"/>
    </source>
</evidence>
<dbReference type="PANTHER" id="PTHR10383">
    <property type="entry name" value="SERINE INCORPORATOR"/>
    <property type="match status" value="1"/>
</dbReference>
<dbReference type="Pfam" id="PF20996">
    <property type="entry name" value="DUF5581_N"/>
    <property type="match status" value="1"/>
</dbReference>
<dbReference type="InterPro" id="IPR049231">
    <property type="entry name" value="DUF5581_N"/>
</dbReference>
<feature type="transmembrane region" description="Helical" evidence="7">
    <location>
        <begin position="642"/>
        <end position="666"/>
    </location>
</feature>
<dbReference type="GO" id="GO:0016020">
    <property type="term" value="C:membrane"/>
    <property type="evidence" value="ECO:0007669"/>
    <property type="project" value="UniProtKB-SubCell"/>
</dbReference>
<dbReference type="PANTHER" id="PTHR10383:SF51">
    <property type="entry name" value="SERINE INCORPORATOR 3"/>
    <property type="match status" value="1"/>
</dbReference>
<comment type="subcellular location">
    <subcellularLocation>
        <location evidence="1">Membrane</location>
        <topology evidence="1">Multi-pass membrane protein</topology>
    </subcellularLocation>
</comment>
<dbReference type="PROSITE" id="PS50853">
    <property type="entry name" value="FN3"/>
    <property type="match status" value="1"/>
</dbReference>
<feature type="domain" description="Fibronectin type-III" evidence="8">
    <location>
        <begin position="200"/>
        <end position="306"/>
    </location>
</feature>
<evidence type="ECO:0000256" key="6">
    <source>
        <dbReference type="SAM" id="MobiDB-lite"/>
    </source>
</evidence>
<evidence type="ECO:0000259" key="8">
    <source>
        <dbReference type="PROSITE" id="PS50853"/>
    </source>
</evidence>
<feature type="transmembrane region" description="Helical" evidence="7">
    <location>
        <begin position="536"/>
        <end position="554"/>
    </location>
</feature>
<name>A0A556V4K5_BAGYA</name>
<evidence type="ECO:0000256" key="1">
    <source>
        <dbReference type="ARBA" id="ARBA00004141"/>
    </source>
</evidence>
<keyword evidence="10" id="KW-1185">Reference proteome</keyword>
<feature type="transmembrane region" description="Helical" evidence="7">
    <location>
        <begin position="331"/>
        <end position="353"/>
    </location>
</feature>
<dbReference type="Proteomes" id="UP000319801">
    <property type="component" value="Unassembled WGS sequence"/>
</dbReference>
<evidence type="ECO:0000256" key="5">
    <source>
        <dbReference type="ARBA" id="ARBA00023136"/>
    </source>
</evidence>
<comment type="caution">
    <text evidence="9">The sequence shown here is derived from an EMBL/GenBank/DDBJ whole genome shotgun (WGS) entry which is preliminary data.</text>
</comment>
<evidence type="ECO:0000256" key="7">
    <source>
        <dbReference type="SAM" id="Phobius"/>
    </source>
</evidence>
<evidence type="ECO:0000256" key="2">
    <source>
        <dbReference type="ARBA" id="ARBA00006665"/>
    </source>
</evidence>
<keyword evidence="3 7" id="KW-0812">Transmembrane</keyword>
<feature type="region of interest" description="Disordered" evidence="6">
    <location>
        <begin position="1"/>
        <end position="35"/>
    </location>
</feature>
<dbReference type="CDD" id="cd00063">
    <property type="entry name" value="FN3"/>
    <property type="match status" value="1"/>
</dbReference>
<feature type="transmembrane region" description="Helical" evidence="7">
    <location>
        <begin position="391"/>
        <end position="414"/>
    </location>
</feature>
<dbReference type="InterPro" id="IPR036116">
    <property type="entry name" value="FN3_sf"/>
</dbReference>